<evidence type="ECO:0000313" key="9">
    <source>
        <dbReference type="EMBL" id="KZT61395.1"/>
    </source>
</evidence>
<dbReference type="InterPro" id="IPR051788">
    <property type="entry name" value="MFS_Transporter"/>
</dbReference>
<proteinExistence type="inferred from homology"/>
<keyword evidence="4 8" id="KW-0812">Transmembrane</keyword>
<comment type="subcellular location">
    <subcellularLocation>
        <location evidence="1">Endomembrane system</location>
        <topology evidence="1">Multi-pass membrane protein</topology>
    </subcellularLocation>
</comment>
<feature type="transmembrane region" description="Helical" evidence="8">
    <location>
        <begin position="76"/>
        <end position="95"/>
    </location>
</feature>
<evidence type="ECO:0000256" key="2">
    <source>
        <dbReference type="ARBA" id="ARBA00008335"/>
    </source>
</evidence>
<dbReference type="SUPFAM" id="SSF103473">
    <property type="entry name" value="MFS general substrate transporter"/>
    <property type="match status" value="1"/>
</dbReference>
<feature type="region of interest" description="Disordered" evidence="7">
    <location>
        <begin position="391"/>
        <end position="431"/>
    </location>
</feature>
<dbReference type="GO" id="GO:0012505">
    <property type="term" value="C:endomembrane system"/>
    <property type="evidence" value="ECO:0007669"/>
    <property type="project" value="UniProtKB-SubCell"/>
</dbReference>
<keyword evidence="6 8" id="KW-0472">Membrane</keyword>
<accession>A0A165J5D8</accession>
<comment type="similarity">
    <text evidence="2">Belongs to the major facilitator superfamily.</text>
</comment>
<evidence type="ECO:0000256" key="7">
    <source>
        <dbReference type="SAM" id="MobiDB-lite"/>
    </source>
</evidence>
<evidence type="ECO:0000256" key="5">
    <source>
        <dbReference type="ARBA" id="ARBA00022989"/>
    </source>
</evidence>
<dbReference type="GO" id="GO:0016020">
    <property type="term" value="C:membrane"/>
    <property type="evidence" value="ECO:0007669"/>
    <property type="project" value="TreeGrafter"/>
</dbReference>
<feature type="transmembrane region" description="Helical" evidence="8">
    <location>
        <begin position="276"/>
        <end position="296"/>
    </location>
</feature>
<feature type="transmembrane region" description="Helical" evidence="8">
    <location>
        <begin position="335"/>
        <end position="357"/>
    </location>
</feature>
<evidence type="ECO:0000256" key="8">
    <source>
        <dbReference type="SAM" id="Phobius"/>
    </source>
</evidence>
<name>A0A165J5D8_9BASI</name>
<dbReference type="Gene3D" id="1.20.1250.20">
    <property type="entry name" value="MFS general substrate transporter like domains"/>
    <property type="match status" value="1"/>
</dbReference>
<feature type="compositionally biased region" description="Acidic residues" evidence="7">
    <location>
        <begin position="397"/>
        <end position="431"/>
    </location>
</feature>
<dbReference type="InterPro" id="IPR011701">
    <property type="entry name" value="MFS"/>
</dbReference>
<dbReference type="STRING" id="1353952.A0A165J5D8"/>
<sequence length="431" mass="46715">MTGTTPLPIGSSERAPLLPRRVSTGRSRSVPRKRAQIDTLRCVLAFFLELQIGMAEAALGSLLESMQLGYGLSYRAVGFASTLLLALSFVINLFAPPWPVVLFALSLTGLASGALEPSLATYIAHFHEARLMSFVFAGEGLGALIQPFLVSRMLLWRWEWNVYFWVPLALAAVDLPMVWALFRTYEPPAHELGAETSSVKRWLKVAVKPVVIFGGILEALAYSAEDIITTWIGVFMCDIRGGRAAHMQYILTGYWAGQALSRTFLADLTHRYSPRLLMSIYLSLSVGMLVFLQLLTDITADGVFVALFGFFLGPTIPTVLTTVSDSLPASLVESANSVLLTAGVLGSGAAPVVVGFVNSAGGLRWMPAALIVCVLATAVVWELSWSVAGVEMRDKEEEGEEEEEERTEVGDEEPDGVEEGVEEGYASDEGV</sequence>
<protein>
    <submittedName>
        <fullName evidence="9">MFS general substrate transporter</fullName>
    </submittedName>
</protein>
<dbReference type="GO" id="GO:0022857">
    <property type="term" value="F:transmembrane transporter activity"/>
    <property type="evidence" value="ECO:0007669"/>
    <property type="project" value="InterPro"/>
</dbReference>
<keyword evidence="3" id="KW-0813">Transport</keyword>
<organism evidence="9 10">
    <name type="scientific">Calocera cornea HHB12733</name>
    <dbReference type="NCBI Taxonomy" id="1353952"/>
    <lineage>
        <taxon>Eukaryota</taxon>
        <taxon>Fungi</taxon>
        <taxon>Dikarya</taxon>
        <taxon>Basidiomycota</taxon>
        <taxon>Agaricomycotina</taxon>
        <taxon>Dacrymycetes</taxon>
        <taxon>Dacrymycetales</taxon>
        <taxon>Dacrymycetaceae</taxon>
        <taxon>Calocera</taxon>
    </lineage>
</organism>
<dbReference type="Pfam" id="PF07690">
    <property type="entry name" value="MFS_1"/>
    <property type="match status" value="1"/>
</dbReference>
<evidence type="ECO:0000256" key="4">
    <source>
        <dbReference type="ARBA" id="ARBA00022692"/>
    </source>
</evidence>
<keyword evidence="10" id="KW-1185">Reference proteome</keyword>
<dbReference type="PANTHER" id="PTHR23514:SF3">
    <property type="entry name" value="BYPASS OF STOP CODON PROTEIN 6"/>
    <property type="match status" value="1"/>
</dbReference>
<feature type="transmembrane region" description="Helical" evidence="8">
    <location>
        <begin position="363"/>
        <end position="383"/>
    </location>
</feature>
<dbReference type="EMBL" id="KV423923">
    <property type="protein sequence ID" value="KZT61395.1"/>
    <property type="molecule type" value="Genomic_DNA"/>
</dbReference>
<feature type="transmembrane region" description="Helical" evidence="8">
    <location>
        <begin position="302"/>
        <end position="323"/>
    </location>
</feature>
<dbReference type="InterPro" id="IPR036259">
    <property type="entry name" value="MFS_trans_sf"/>
</dbReference>
<dbReference type="Proteomes" id="UP000076842">
    <property type="component" value="Unassembled WGS sequence"/>
</dbReference>
<gene>
    <name evidence="9" type="ORF">CALCODRAFT_479897</name>
</gene>
<reference evidence="9 10" key="1">
    <citation type="journal article" date="2016" name="Mol. Biol. Evol.">
        <title>Comparative Genomics of Early-Diverging Mushroom-Forming Fungi Provides Insights into the Origins of Lignocellulose Decay Capabilities.</title>
        <authorList>
            <person name="Nagy L.G."/>
            <person name="Riley R."/>
            <person name="Tritt A."/>
            <person name="Adam C."/>
            <person name="Daum C."/>
            <person name="Floudas D."/>
            <person name="Sun H."/>
            <person name="Yadav J.S."/>
            <person name="Pangilinan J."/>
            <person name="Larsson K.H."/>
            <person name="Matsuura K."/>
            <person name="Barry K."/>
            <person name="Labutti K."/>
            <person name="Kuo R."/>
            <person name="Ohm R.A."/>
            <person name="Bhattacharya S.S."/>
            <person name="Shirouzu T."/>
            <person name="Yoshinaga Y."/>
            <person name="Martin F.M."/>
            <person name="Grigoriev I.V."/>
            <person name="Hibbett D.S."/>
        </authorList>
    </citation>
    <scope>NUCLEOTIDE SEQUENCE [LARGE SCALE GENOMIC DNA]</scope>
    <source>
        <strain evidence="9 10">HHB12733</strain>
    </source>
</reference>
<keyword evidence="5 8" id="KW-1133">Transmembrane helix</keyword>
<evidence type="ECO:0000256" key="6">
    <source>
        <dbReference type="ARBA" id="ARBA00023136"/>
    </source>
</evidence>
<dbReference type="InParanoid" id="A0A165J5D8"/>
<feature type="transmembrane region" description="Helical" evidence="8">
    <location>
        <begin position="101"/>
        <end position="124"/>
    </location>
</feature>
<dbReference type="OrthoDB" id="4243at2759"/>
<feature type="transmembrane region" description="Helical" evidence="8">
    <location>
        <begin position="162"/>
        <end position="182"/>
    </location>
</feature>
<evidence type="ECO:0000256" key="1">
    <source>
        <dbReference type="ARBA" id="ARBA00004127"/>
    </source>
</evidence>
<dbReference type="PANTHER" id="PTHR23514">
    <property type="entry name" value="BYPASS OF STOP CODON PROTEIN 6"/>
    <property type="match status" value="1"/>
</dbReference>
<dbReference type="AlphaFoldDB" id="A0A165J5D8"/>
<feature type="transmembrane region" description="Helical" evidence="8">
    <location>
        <begin position="131"/>
        <end position="150"/>
    </location>
</feature>
<evidence type="ECO:0000313" key="10">
    <source>
        <dbReference type="Proteomes" id="UP000076842"/>
    </source>
</evidence>
<evidence type="ECO:0000256" key="3">
    <source>
        <dbReference type="ARBA" id="ARBA00022448"/>
    </source>
</evidence>